<gene>
    <name evidence="3" type="ORF">DFQ15_1415</name>
</gene>
<feature type="chain" id="PRO_5016448523" description="Virion coat protein B" evidence="2">
    <location>
        <begin position="34"/>
        <end position="81"/>
    </location>
</feature>
<evidence type="ECO:0000256" key="1">
    <source>
        <dbReference type="SAM" id="Phobius"/>
    </source>
</evidence>
<name>A0A318SCY3_9BURK</name>
<keyword evidence="4" id="KW-1185">Reference proteome</keyword>
<dbReference type="Proteomes" id="UP000247540">
    <property type="component" value="Unassembled WGS sequence"/>
</dbReference>
<organism evidence="3 4">
    <name type="scientific">Xylophilus ampelinus</name>
    <dbReference type="NCBI Taxonomy" id="54067"/>
    <lineage>
        <taxon>Bacteria</taxon>
        <taxon>Pseudomonadati</taxon>
        <taxon>Pseudomonadota</taxon>
        <taxon>Betaproteobacteria</taxon>
        <taxon>Burkholderiales</taxon>
        <taxon>Xylophilus</taxon>
    </lineage>
</organism>
<keyword evidence="2" id="KW-0732">Signal</keyword>
<keyword evidence="1" id="KW-0812">Transmembrane</keyword>
<comment type="caution">
    <text evidence="3">The sequence shown here is derived from an EMBL/GenBank/DDBJ whole genome shotgun (WGS) entry which is preliminary data.</text>
</comment>
<evidence type="ECO:0000313" key="4">
    <source>
        <dbReference type="Proteomes" id="UP000247540"/>
    </source>
</evidence>
<dbReference type="EMBL" id="QJTC01000041">
    <property type="protein sequence ID" value="PYE73017.1"/>
    <property type="molecule type" value="Genomic_DNA"/>
</dbReference>
<feature type="transmembrane region" description="Helical" evidence="1">
    <location>
        <begin position="47"/>
        <end position="68"/>
    </location>
</feature>
<evidence type="ECO:0000256" key="2">
    <source>
        <dbReference type="SAM" id="SignalP"/>
    </source>
</evidence>
<reference evidence="3 4" key="1">
    <citation type="submission" date="2018-06" db="EMBL/GenBank/DDBJ databases">
        <title>Genomic Encyclopedia of Type Strains, Phase III (KMG-III): the genomes of soil and plant-associated and newly described type strains.</title>
        <authorList>
            <person name="Whitman W."/>
        </authorList>
    </citation>
    <scope>NUCLEOTIDE SEQUENCE [LARGE SCALE GENOMIC DNA]</scope>
    <source>
        <strain evidence="3 4">CECT 7646</strain>
    </source>
</reference>
<evidence type="ECO:0008006" key="5">
    <source>
        <dbReference type="Google" id="ProtNLM"/>
    </source>
</evidence>
<protein>
    <recommendedName>
        <fullName evidence="5">Virion coat protein B</fullName>
    </recommendedName>
</protein>
<proteinExistence type="predicted"/>
<feature type="signal peptide" evidence="2">
    <location>
        <begin position="1"/>
        <end position="33"/>
    </location>
</feature>
<dbReference type="RefSeq" id="WP_110467012.1">
    <property type="nucleotide sequence ID" value="NZ_JAMOFZ010000041.1"/>
</dbReference>
<keyword evidence="1" id="KW-1133">Transmembrane helix</keyword>
<keyword evidence="1" id="KW-0472">Membrane</keyword>
<dbReference type="AlphaFoldDB" id="A0A318SCY3"/>
<sequence>MLKNARNFARKYGAKIGTAATLAAGTAVAQAQAAANGLTLGMDTVDLAGVGVKVGAVMVLVVGLAMYFKGADLGKRVVRKV</sequence>
<evidence type="ECO:0000313" key="3">
    <source>
        <dbReference type="EMBL" id="PYE73017.1"/>
    </source>
</evidence>
<accession>A0A318SCY3</accession>